<evidence type="ECO:0000256" key="7">
    <source>
        <dbReference type="ARBA" id="ARBA00022759"/>
    </source>
</evidence>
<dbReference type="InterPro" id="IPR011320">
    <property type="entry name" value="RNase_H1_N"/>
</dbReference>
<dbReference type="PROSITE" id="PS50879">
    <property type="entry name" value="RNASE_H_1"/>
    <property type="match status" value="1"/>
</dbReference>
<dbReference type="Gene3D" id="3.30.420.10">
    <property type="entry name" value="Ribonuclease H-like superfamily/Ribonuclease H"/>
    <property type="match status" value="1"/>
</dbReference>
<organism evidence="12 13">
    <name type="scientific">Eremothecium cymbalariae (strain CBS 270.75 / DBVPG 7215 / KCTC 17166 / NRRL Y-17582)</name>
    <name type="common">Yeast</name>
    <dbReference type="NCBI Taxonomy" id="931890"/>
    <lineage>
        <taxon>Eukaryota</taxon>
        <taxon>Fungi</taxon>
        <taxon>Dikarya</taxon>
        <taxon>Ascomycota</taxon>
        <taxon>Saccharomycotina</taxon>
        <taxon>Saccharomycetes</taxon>
        <taxon>Saccharomycetales</taxon>
        <taxon>Saccharomycetaceae</taxon>
        <taxon>Eremothecium</taxon>
    </lineage>
</organism>
<dbReference type="CDD" id="cd09280">
    <property type="entry name" value="RNase_HI_eukaryote_like"/>
    <property type="match status" value="1"/>
</dbReference>
<dbReference type="InterPro" id="IPR002156">
    <property type="entry name" value="RNaseH_domain"/>
</dbReference>
<keyword evidence="7 10" id="KW-0255">Endonuclease</keyword>
<evidence type="ECO:0000256" key="1">
    <source>
        <dbReference type="ARBA" id="ARBA00000077"/>
    </source>
</evidence>
<comment type="catalytic activity">
    <reaction evidence="1 10">
        <text>Endonucleolytic cleavage to 5'-phosphomonoester.</text>
        <dbReference type="EC" id="3.1.26.4"/>
    </reaction>
</comment>
<keyword evidence="8 10" id="KW-0378">Hydrolase</keyword>
<dbReference type="GO" id="GO:0003676">
    <property type="term" value="F:nucleic acid binding"/>
    <property type="evidence" value="ECO:0007669"/>
    <property type="project" value="UniProtKB-UniRule"/>
</dbReference>
<dbReference type="GO" id="GO:0043137">
    <property type="term" value="P:DNA replication, removal of RNA primer"/>
    <property type="evidence" value="ECO:0007669"/>
    <property type="project" value="TreeGrafter"/>
</dbReference>
<comment type="cofactor">
    <cofactor evidence="2 10">
        <name>Mg(2+)</name>
        <dbReference type="ChEBI" id="CHEBI:18420"/>
    </cofactor>
</comment>
<dbReference type="AlphaFoldDB" id="G8JPT1"/>
<dbReference type="SUPFAM" id="SSF53098">
    <property type="entry name" value="Ribonuclease H-like"/>
    <property type="match status" value="1"/>
</dbReference>
<gene>
    <name evidence="12" type="ordered locus">Ecym_2463</name>
</gene>
<name>G8JPT1_ERECY</name>
<dbReference type="EMBL" id="CP002498">
    <property type="protein sequence ID" value="AET38189.1"/>
    <property type="molecule type" value="Genomic_DNA"/>
</dbReference>
<dbReference type="EC" id="3.1.26.4" evidence="4 10"/>
<reference evidence="13" key="1">
    <citation type="journal article" date="2012" name="G3 (Bethesda)">
        <title>Pichia sorbitophila, an interspecies yeast hybrid reveals early steps of genome resolution following polyploidization.</title>
        <authorList>
            <person name="Leh Louis V."/>
            <person name="Despons L."/>
            <person name="Friedrich A."/>
            <person name="Martin T."/>
            <person name="Durrens P."/>
            <person name="Casaregola S."/>
            <person name="Neuveglise C."/>
            <person name="Fairhead C."/>
            <person name="Marck C."/>
            <person name="Cruz J.A."/>
            <person name="Straub M.L."/>
            <person name="Kugler V."/>
            <person name="Sacerdot C."/>
            <person name="Uzunov Z."/>
            <person name="Thierry A."/>
            <person name="Weiss S."/>
            <person name="Bleykasten C."/>
            <person name="De Montigny J."/>
            <person name="Jacques N."/>
            <person name="Jung P."/>
            <person name="Lemaire M."/>
            <person name="Mallet S."/>
            <person name="Morel G."/>
            <person name="Richard G.F."/>
            <person name="Sarkar A."/>
            <person name="Savel G."/>
            <person name="Schacherer J."/>
            <person name="Seret M.L."/>
            <person name="Talla E."/>
            <person name="Samson G."/>
            <person name="Jubin C."/>
            <person name="Poulain J."/>
            <person name="Vacherie B."/>
            <person name="Barbe V."/>
            <person name="Pelletier E."/>
            <person name="Sherman D.J."/>
            <person name="Westhof E."/>
            <person name="Weissenbach J."/>
            <person name="Baret P.V."/>
            <person name="Wincker P."/>
            <person name="Gaillardin C."/>
            <person name="Dujon B."/>
            <person name="Souciet J.L."/>
        </authorList>
    </citation>
    <scope>NUCLEOTIDE SEQUENCE [LARGE SCALE GENOMIC DNA]</scope>
    <source>
        <strain evidence="13">CBS 270.75 / DBVPG 7215 / KCTC 17166 / NRRL Y-17582</strain>
    </source>
</reference>
<evidence type="ECO:0000259" key="11">
    <source>
        <dbReference type="PROSITE" id="PS50879"/>
    </source>
</evidence>
<dbReference type="RefSeq" id="XP_003645006.1">
    <property type="nucleotide sequence ID" value="XM_003644958.1"/>
</dbReference>
<proteinExistence type="inferred from homology"/>
<evidence type="ECO:0000256" key="9">
    <source>
        <dbReference type="ARBA" id="ARBA00022842"/>
    </source>
</evidence>
<keyword evidence="9 10" id="KW-0460">Magnesium</keyword>
<evidence type="ECO:0000313" key="13">
    <source>
        <dbReference type="Proteomes" id="UP000006790"/>
    </source>
</evidence>
<dbReference type="FunCoup" id="G8JPT1">
    <property type="interactions" value="254"/>
</dbReference>
<dbReference type="InterPro" id="IPR036397">
    <property type="entry name" value="RNaseH_sf"/>
</dbReference>
<dbReference type="InterPro" id="IPR009027">
    <property type="entry name" value="Ribosomal_bL9/RNase_H1_N"/>
</dbReference>
<dbReference type="OMA" id="SINCMET"/>
<dbReference type="KEGG" id="erc:Ecym_2463"/>
<evidence type="ECO:0000256" key="5">
    <source>
        <dbReference type="ARBA" id="ARBA00022722"/>
    </source>
</evidence>
<dbReference type="Gene3D" id="3.40.970.10">
    <property type="entry name" value="Ribonuclease H1, N-terminal domain"/>
    <property type="match status" value="2"/>
</dbReference>
<dbReference type="OrthoDB" id="407198at2759"/>
<evidence type="ECO:0000256" key="2">
    <source>
        <dbReference type="ARBA" id="ARBA00001946"/>
    </source>
</evidence>
<dbReference type="Pfam" id="PF01693">
    <property type="entry name" value="Cauli_VI"/>
    <property type="match status" value="2"/>
</dbReference>
<dbReference type="GO" id="GO:0000287">
    <property type="term" value="F:magnesium ion binding"/>
    <property type="evidence" value="ECO:0007669"/>
    <property type="project" value="UniProtKB-UniRule"/>
</dbReference>
<keyword evidence="5 10" id="KW-0540">Nuclease</keyword>
<protein>
    <recommendedName>
        <fullName evidence="4 10">Ribonuclease H</fullName>
        <shortName evidence="10">RNase H</shortName>
        <ecNumber evidence="4 10">3.1.26.4</ecNumber>
    </recommendedName>
</protein>
<accession>G8JPT1</accession>
<evidence type="ECO:0000256" key="3">
    <source>
        <dbReference type="ARBA" id="ARBA00005300"/>
    </source>
</evidence>
<dbReference type="GO" id="GO:0004523">
    <property type="term" value="F:RNA-DNA hybrid ribonuclease activity"/>
    <property type="evidence" value="ECO:0007669"/>
    <property type="project" value="UniProtKB-UniRule"/>
</dbReference>
<dbReference type="Proteomes" id="UP000006790">
    <property type="component" value="Chromosome 2"/>
</dbReference>
<keyword evidence="13" id="KW-1185">Reference proteome</keyword>
<dbReference type="STRING" id="931890.G8JPT1"/>
<dbReference type="GeneID" id="11473096"/>
<sequence length="351" mass="38082">MCAKSWRSATTKFYGVYNGTIPGVYSNFSACKAQVDGVKGAKWGVFSTEEQAKNFVRTGIRTAAAATTTKLTATFYGVKSTNPTLESKVFETWKDCKNYVHRQRGLSFKKFATRVDAHNFATGTCPHDYQLIGTTPAEFTAQHKLPDAPQQTLHSDESVVYCDGCALGNGTADCIAGIGVYFANEPALHLSEPCTEPPYTNNRAEIKAAFRALQVIWNNLTAAPPHAPRYNYKLFTDSEYVVYLLTCRYTTFKTLDQMAKIPNADLAVPLVQIYIRVKLFYLANAPRFANRGAFAIEWVRGHVGEPGNEAADRLARQGATEDAAVARSAAAPLPPATAAAAAAAVAASPSQ</sequence>
<dbReference type="InterPro" id="IPR017067">
    <property type="entry name" value="RNase_H1_euk"/>
</dbReference>
<evidence type="ECO:0000256" key="8">
    <source>
        <dbReference type="ARBA" id="ARBA00022801"/>
    </source>
</evidence>
<feature type="domain" description="RNase H type-1" evidence="11">
    <location>
        <begin position="154"/>
        <end position="320"/>
    </location>
</feature>
<evidence type="ECO:0000256" key="10">
    <source>
        <dbReference type="PIRNR" id="PIRNR036852"/>
    </source>
</evidence>
<dbReference type="InterPro" id="IPR050092">
    <property type="entry name" value="RNase_H"/>
</dbReference>
<dbReference type="PANTHER" id="PTHR10642">
    <property type="entry name" value="RIBONUCLEASE H1"/>
    <property type="match status" value="1"/>
</dbReference>
<keyword evidence="6 10" id="KW-0479">Metal-binding</keyword>
<dbReference type="eggNOG" id="KOG3752">
    <property type="taxonomic scope" value="Eukaryota"/>
</dbReference>
<evidence type="ECO:0000256" key="4">
    <source>
        <dbReference type="ARBA" id="ARBA00012180"/>
    </source>
</evidence>
<dbReference type="Pfam" id="PF00075">
    <property type="entry name" value="RNase_H"/>
    <property type="match status" value="1"/>
</dbReference>
<comment type="function">
    <text evidence="10">Endonuclease that specifically degrades the RNA of RNA-DNA hybrids.</text>
</comment>
<dbReference type="InterPro" id="IPR037056">
    <property type="entry name" value="RNase_H1_N_sf"/>
</dbReference>
<dbReference type="PIRSF" id="PIRSF036852">
    <property type="entry name" value="Ribonuclease_H1_euk"/>
    <property type="match status" value="1"/>
</dbReference>
<dbReference type="PANTHER" id="PTHR10642:SF26">
    <property type="entry name" value="RIBONUCLEASE H1"/>
    <property type="match status" value="1"/>
</dbReference>
<dbReference type="SUPFAM" id="SSF55658">
    <property type="entry name" value="L9 N-domain-like"/>
    <property type="match status" value="2"/>
</dbReference>
<comment type="similarity">
    <text evidence="3 10">Belongs to the RNase H family.</text>
</comment>
<evidence type="ECO:0000256" key="6">
    <source>
        <dbReference type="ARBA" id="ARBA00022723"/>
    </source>
</evidence>
<evidence type="ECO:0000313" key="12">
    <source>
        <dbReference type="EMBL" id="AET38189.1"/>
    </source>
</evidence>
<dbReference type="HOGENOM" id="CLU_030894_0_5_1"/>
<dbReference type="InterPro" id="IPR012337">
    <property type="entry name" value="RNaseH-like_sf"/>
</dbReference>
<dbReference type="InParanoid" id="G8JPT1"/>